<reference evidence="2" key="3">
    <citation type="submission" date="2025-08" db="UniProtKB">
        <authorList>
            <consortium name="RefSeq"/>
        </authorList>
    </citation>
    <scope>IDENTIFICATION</scope>
    <source>
        <strain evidence="2">CBS 342.82</strain>
    </source>
</reference>
<sequence length="139" mass="16147">MSGVCIIGVYVRIARCQTCTVRGKYRDLVEARYARHERRDCLPFVHCTFESYRQMTSRAWEKRERSPACYFVCTFDTEVLYRVYLAFKTCVLKIDQINYFSPAIPGHDQAQKGAVPEKPASMKTVKLPGERGWTTLQHI</sequence>
<evidence type="ECO:0000313" key="2">
    <source>
        <dbReference type="RefSeq" id="XP_033463281.1"/>
    </source>
</evidence>
<keyword evidence="1" id="KW-1185">Reference proteome</keyword>
<dbReference type="AlphaFoldDB" id="A0A6J3ME07"/>
<evidence type="ECO:0000313" key="1">
    <source>
        <dbReference type="Proteomes" id="UP000504637"/>
    </source>
</evidence>
<name>A0A6J3ME07_9PEZI</name>
<organism evidence="2">
    <name type="scientific">Dissoconium aciculare CBS 342.82</name>
    <dbReference type="NCBI Taxonomy" id="1314786"/>
    <lineage>
        <taxon>Eukaryota</taxon>
        <taxon>Fungi</taxon>
        <taxon>Dikarya</taxon>
        <taxon>Ascomycota</taxon>
        <taxon>Pezizomycotina</taxon>
        <taxon>Dothideomycetes</taxon>
        <taxon>Dothideomycetidae</taxon>
        <taxon>Mycosphaerellales</taxon>
        <taxon>Dissoconiaceae</taxon>
        <taxon>Dissoconium</taxon>
    </lineage>
</organism>
<gene>
    <name evidence="2" type="ORF">K489DRAFT_110595</name>
</gene>
<reference evidence="2" key="1">
    <citation type="submission" date="2020-01" db="EMBL/GenBank/DDBJ databases">
        <authorList>
            <consortium name="DOE Joint Genome Institute"/>
            <person name="Haridas S."/>
            <person name="Albert R."/>
            <person name="Binder M."/>
            <person name="Bloem J."/>
            <person name="Labutti K."/>
            <person name="Salamov A."/>
            <person name="Andreopoulos B."/>
            <person name="Baker S.E."/>
            <person name="Barry K."/>
            <person name="Bills G."/>
            <person name="Bluhm B.H."/>
            <person name="Cannon C."/>
            <person name="Castanera R."/>
            <person name="Culley D.E."/>
            <person name="Daum C."/>
            <person name="Ezra D."/>
            <person name="Gonzalez J.B."/>
            <person name="Henrissat B."/>
            <person name="Kuo A."/>
            <person name="Liang C."/>
            <person name="Lipzen A."/>
            <person name="Lutzoni F."/>
            <person name="Magnuson J."/>
            <person name="Mondo S."/>
            <person name="Nolan M."/>
            <person name="Ohm R."/>
            <person name="Pangilinan J."/>
            <person name="Park H.-J."/>
            <person name="Ramirez L."/>
            <person name="Alfaro M."/>
            <person name="Sun H."/>
            <person name="Tritt A."/>
            <person name="Yoshinaga Y."/>
            <person name="Zwiers L.-H."/>
            <person name="Turgeon B.G."/>
            <person name="Goodwin S.B."/>
            <person name="Spatafora J.W."/>
            <person name="Crous P.W."/>
            <person name="Grigoriev I.V."/>
        </authorList>
    </citation>
    <scope>NUCLEOTIDE SEQUENCE</scope>
    <source>
        <strain evidence="2">CBS 342.82</strain>
    </source>
</reference>
<accession>A0A6J3ME07</accession>
<dbReference type="RefSeq" id="XP_033463281.1">
    <property type="nucleotide sequence ID" value="XM_033598892.1"/>
</dbReference>
<dbReference type="GeneID" id="54356691"/>
<reference evidence="2" key="2">
    <citation type="submission" date="2020-04" db="EMBL/GenBank/DDBJ databases">
        <authorList>
            <consortium name="NCBI Genome Project"/>
        </authorList>
    </citation>
    <scope>NUCLEOTIDE SEQUENCE</scope>
    <source>
        <strain evidence="2">CBS 342.82</strain>
    </source>
</reference>
<proteinExistence type="predicted"/>
<protein>
    <submittedName>
        <fullName evidence="2">Uncharacterized protein</fullName>
    </submittedName>
</protein>
<dbReference type="Proteomes" id="UP000504637">
    <property type="component" value="Unplaced"/>
</dbReference>